<name>A0AAD2CNJ1_9STRA</name>
<dbReference type="AlphaFoldDB" id="A0AAD2CNJ1"/>
<dbReference type="Proteomes" id="UP001295423">
    <property type="component" value="Unassembled WGS sequence"/>
</dbReference>
<sequence length="701" mass="80173">MDDNHYLIEWIAYHYHAVNLRNLIIVNDEHSMTSPYSVLERWNGRMDILQWKDEHYMDAAEFKAAQQEVINYFGNDMPPSLVLHRARQRLFYYKCLQNLKARGKSWVLLTDSDEYVRLNYDLIGKSNLQALPMQEPGSVSSFLNQHALVQSKDDGVNKKEDSSPIQMLQSSPCVQVPRLRFAGGEESTGLIHENYNASDFLTLRWTSHAPPTDYKRNKISKAIVDVSRIPPQDLLPVDSIHVPVRAVCQQRRLHVRMSQSFLVIHHYLGDLSQYLYRENDARTLRSADKYAESKSLVNPQVSKAMQPWLNGFLTTTTTTTTVDQSSSNHASPLNIMGAKDLLANVGKLQPKSWQTYNGPENQDRCALCFFGLPRAYKTLVLPSIVQNLLIPNARHNCDIYVHYYKQYEEEAGRRNRGGKINPDDIFLLEEVAKETAAKYGNKDGRNAGRVPNIQFTYDTDEMFLEKRKELLEKYHNTMGPDGKPAYFPWGTKTYTSTSLDNMVRQWHSIEFAFKLMDFAGKQNGVQYSRVGMFRNDAMFLTPIDIALMDKGVADTKNMVFSVAPFARYPINDRMVYGPYNAIKIWSTKRFELIEKRVQLAQDPGFEMHSERFLNGTIFPAMEAVGYKMEMNRDVCFVRTRADEAALANDCTVGGMTRGFGSVNKKELVESIVGKNCTSYKMGFKWLGVGCGDGIKYFDGKQ</sequence>
<organism evidence="1 2">
    <name type="scientific">Cylindrotheca closterium</name>
    <dbReference type="NCBI Taxonomy" id="2856"/>
    <lineage>
        <taxon>Eukaryota</taxon>
        <taxon>Sar</taxon>
        <taxon>Stramenopiles</taxon>
        <taxon>Ochrophyta</taxon>
        <taxon>Bacillariophyta</taxon>
        <taxon>Bacillariophyceae</taxon>
        <taxon>Bacillariophycidae</taxon>
        <taxon>Bacillariales</taxon>
        <taxon>Bacillariaceae</taxon>
        <taxon>Cylindrotheca</taxon>
    </lineage>
</organism>
<comment type="caution">
    <text evidence="1">The sequence shown here is derived from an EMBL/GenBank/DDBJ whole genome shotgun (WGS) entry which is preliminary data.</text>
</comment>
<reference evidence="1" key="1">
    <citation type="submission" date="2023-08" db="EMBL/GenBank/DDBJ databases">
        <authorList>
            <person name="Audoor S."/>
            <person name="Bilcke G."/>
        </authorList>
    </citation>
    <scope>NUCLEOTIDE SEQUENCE</scope>
</reference>
<keyword evidence="2" id="KW-1185">Reference proteome</keyword>
<protein>
    <submittedName>
        <fullName evidence="1">Uncharacterized protein</fullName>
    </submittedName>
</protein>
<evidence type="ECO:0000313" key="2">
    <source>
        <dbReference type="Proteomes" id="UP001295423"/>
    </source>
</evidence>
<accession>A0AAD2CNJ1</accession>
<dbReference type="EMBL" id="CAKOGP040000668">
    <property type="protein sequence ID" value="CAJ1937808.1"/>
    <property type="molecule type" value="Genomic_DNA"/>
</dbReference>
<proteinExistence type="predicted"/>
<evidence type="ECO:0000313" key="1">
    <source>
        <dbReference type="EMBL" id="CAJ1937808.1"/>
    </source>
</evidence>
<gene>
    <name evidence="1" type="ORF">CYCCA115_LOCUS5828</name>
</gene>